<name>A0A5E4PU89_9NEOP</name>
<feature type="domain" description="Galactosyltransferase N-terminal" evidence="1">
    <location>
        <begin position="27"/>
        <end position="67"/>
    </location>
</feature>
<reference evidence="2 3" key="1">
    <citation type="submission" date="2017-07" db="EMBL/GenBank/DDBJ databases">
        <authorList>
            <person name="Talla V."/>
            <person name="Backstrom N."/>
        </authorList>
    </citation>
    <scope>NUCLEOTIDE SEQUENCE [LARGE SCALE GENOMIC DNA]</scope>
</reference>
<dbReference type="InterPro" id="IPR029044">
    <property type="entry name" value="Nucleotide-diphossugar_trans"/>
</dbReference>
<protein>
    <recommendedName>
        <fullName evidence="1">Galactosyltransferase N-terminal domain-containing protein</fullName>
    </recommendedName>
</protein>
<dbReference type="InterPro" id="IPR027995">
    <property type="entry name" value="Galactosyl_T_N"/>
</dbReference>
<evidence type="ECO:0000313" key="2">
    <source>
        <dbReference type="EMBL" id="VVC88706.1"/>
    </source>
</evidence>
<sequence>MDIYQNIDSKAEYSKEVPMCHLNISILGTQLYNRGKLLNAGFHEMMKLGDWNCVIFHDLLLPLDEHILISTADQSQYTDNVINASGSPIMFYQHEILKKIDNAIISKAHKCSTS</sequence>
<organism evidence="2 3">
    <name type="scientific">Leptidea sinapis</name>
    <dbReference type="NCBI Taxonomy" id="189913"/>
    <lineage>
        <taxon>Eukaryota</taxon>
        <taxon>Metazoa</taxon>
        <taxon>Ecdysozoa</taxon>
        <taxon>Arthropoda</taxon>
        <taxon>Hexapoda</taxon>
        <taxon>Insecta</taxon>
        <taxon>Pterygota</taxon>
        <taxon>Neoptera</taxon>
        <taxon>Endopterygota</taxon>
        <taxon>Lepidoptera</taxon>
        <taxon>Glossata</taxon>
        <taxon>Ditrysia</taxon>
        <taxon>Papilionoidea</taxon>
        <taxon>Pieridae</taxon>
        <taxon>Dismorphiinae</taxon>
        <taxon>Leptidea</taxon>
    </lineage>
</organism>
<accession>A0A5E4PU89</accession>
<dbReference type="Proteomes" id="UP000324832">
    <property type="component" value="Unassembled WGS sequence"/>
</dbReference>
<evidence type="ECO:0000313" key="3">
    <source>
        <dbReference type="Proteomes" id="UP000324832"/>
    </source>
</evidence>
<dbReference type="EMBL" id="FZQP02000371">
    <property type="protein sequence ID" value="VVC88706.1"/>
    <property type="molecule type" value="Genomic_DNA"/>
</dbReference>
<dbReference type="AlphaFoldDB" id="A0A5E4PU89"/>
<dbReference type="Pfam" id="PF13733">
    <property type="entry name" value="Glyco_transf_7N"/>
    <property type="match status" value="1"/>
</dbReference>
<evidence type="ECO:0000259" key="1">
    <source>
        <dbReference type="Pfam" id="PF13733"/>
    </source>
</evidence>
<keyword evidence="3" id="KW-1185">Reference proteome</keyword>
<proteinExistence type="predicted"/>
<gene>
    <name evidence="2" type="ORF">LSINAPIS_LOCUS2011</name>
</gene>
<dbReference type="Gene3D" id="3.90.550.10">
    <property type="entry name" value="Spore Coat Polysaccharide Biosynthesis Protein SpsA, Chain A"/>
    <property type="match status" value="1"/>
</dbReference>